<evidence type="ECO:0000256" key="1">
    <source>
        <dbReference type="SAM" id="MobiDB-lite"/>
    </source>
</evidence>
<reference evidence="2 3" key="1">
    <citation type="submission" date="2024-04" db="EMBL/GenBank/DDBJ databases">
        <title>Luteolibacter sp. isolated from soil.</title>
        <authorList>
            <person name="An J."/>
        </authorList>
    </citation>
    <scope>NUCLEOTIDE SEQUENCE [LARGE SCALE GENOMIC DNA]</scope>
    <source>
        <strain evidence="2 3">Y139</strain>
    </source>
</reference>
<evidence type="ECO:0000313" key="2">
    <source>
        <dbReference type="EMBL" id="MEK7951940.1"/>
    </source>
</evidence>
<gene>
    <name evidence="2" type="ORF">WKV53_15600</name>
</gene>
<accession>A0ABU9AW18</accession>
<dbReference type="EMBL" id="JBBUKT010000005">
    <property type="protein sequence ID" value="MEK7951940.1"/>
    <property type="molecule type" value="Genomic_DNA"/>
</dbReference>
<organism evidence="2 3">
    <name type="scientific">Luteolibacter soli</name>
    <dbReference type="NCBI Taxonomy" id="3135280"/>
    <lineage>
        <taxon>Bacteria</taxon>
        <taxon>Pseudomonadati</taxon>
        <taxon>Verrucomicrobiota</taxon>
        <taxon>Verrucomicrobiia</taxon>
        <taxon>Verrucomicrobiales</taxon>
        <taxon>Verrucomicrobiaceae</taxon>
        <taxon>Luteolibacter</taxon>
    </lineage>
</organism>
<comment type="caution">
    <text evidence="2">The sequence shown here is derived from an EMBL/GenBank/DDBJ whole genome shotgun (WGS) entry which is preliminary data.</text>
</comment>
<evidence type="ECO:0000313" key="3">
    <source>
        <dbReference type="Proteomes" id="UP001371305"/>
    </source>
</evidence>
<dbReference type="RefSeq" id="WP_341405699.1">
    <property type="nucleotide sequence ID" value="NZ_JBBUKT010000005.1"/>
</dbReference>
<dbReference type="Proteomes" id="UP001371305">
    <property type="component" value="Unassembled WGS sequence"/>
</dbReference>
<sequence>MKPVPPPSKIGNPVIFAPPVAVGEAPKRKGRIVDEVWTDVFPDREWGWYIYTSQLIEWTDGTQSIRMTYYYQPEGGNRWLFGGQYSLEDTPEIIHGLIHQTIAKNWKSKQAGQTGRGDGDKPSN</sequence>
<proteinExistence type="predicted"/>
<keyword evidence="3" id="KW-1185">Reference proteome</keyword>
<name>A0ABU9AW18_9BACT</name>
<protein>
    <submittedName>
        <fullName evidence="2">Uncharacterized protein</fullName>
    </submittedName>
</protein>
<feature type="region of interest" description="Disordered" evidence="1">
    <location>
        <begin position="105"/>
        <end position="124"/>
    </location>
</feature>